<evidence type="ECO:0000259" key="2">
    <source>
        <dbReference type="Pfam" id="PF00496"/>
    </source>
</evidence>
<dbReference type="STRING" id="35752.SAMN05421541_110195"/>
<proteinExistence type="predicted"/>
<dbReference type="GO" id="GO:0042597">
    <property type="term" value="C:periplasmic space"/>
    <property type="evidence" value="ECO:0007669"/>
    <property type="project" value="UniProtKB-ARBA"/>
</dbReference>
<dbReference type="Pfam" id="PF00496">
    <property type="entry name" value="SBP_bac_5"/>
    <property type="match status" value="1"/>
</dbReference>
<dbReference type="InterPro" id="IPR000914">
    <property type="entry name" value="SBP_5_dom"/>
</dbReference>
<reference evidence="3 4" key="1">
    <citation type="submission" date="2016-10" db="EMBL/GenBank/DDBJ databases">
        <authorList>
            <person name="de Groot N.N."/>
        </authorList>
    </citation>
    <scope>NUCLEOTIDE SEQUENCE [LARGE SCALE GENOMIC DNA]</scope>
    <source>
        <strain evidence="3 4">DSM 43019</strain>
    </source>
</reference>
<dbReference type="Gene3D" id="3.40.190.10">
    <property type="entry name" value="Periplasmic binding protein-like II"/>
    <property type="match status" value="1"/>
</dbReference>
<feature type="domain" description="Solute-binding protein family 5" evidence="2">
    <location>
        <begin position="78"/>
        <end position="465"/>
    </location>
</feature>
<dbReference type="Proteomes" id="UP000199645">
    <property type="component" value="Unassembled WGS sequence"/>
</dbReference>
<dbReference type="InterPro" id="IPR039424">
    <property type="entry name" value="SBP_5"/>
</dbReference>
<dbReference type="InterPro" id="IPR030678">
    <property type="entry name" value="Peptide/Ni-bd"/>
</dbReference>
<dbReference type="OrthoDB" id="9046151at2"/>
<keyword evidence="1" id="KW-0732">Signal</keyword>
<dbReference type="PIRSF" id="PIRSF002741">
    <property type="entry name" value="MppA"/>
    <property type="match status" value="1"/>
</dbReference>
<gene>
    <name evidence="3" type="ORF">SAMN05421541_110195</name>
</gene>
<protein>
    <submittedName>
        <fullName evidence="3">Oligopeptide transport system substrate-binding protein</fullName>
    </submittedName>
</protein>
<dbReference type="SUPFAM" id="SSF53850">
    <property type="entry name" value="Periplasmic binding protein-like II"/>
    <property type="match status" value="1"/>
</dbReference>
<dbReference type="CDD" id="cd00995">
    <property type="entry name" value="PBP2_NikA_DppA_OppA_like"/>
    <property type="match status" value="1"/>
</dbReference>
<sequence>MLGKRPWRMAAIAAAISLLVAGCGSGDSEDPTAAGNTVVIGISEPQHLLPTNATDSSSAQVLNSLFYPLVTFDAEKNPVEVAAEKISVAKGNRVWTIKLKPGFTFHNGEPVTAQNYIDAWNYGAYKPNAQGGGYFFDRIAGYADLNPLDPDGDGPEKAAEPTTNKMSGLKKIDDLTFQVTLSAPFASFKSVIAYSVFFPLPKAAFSSDGVIAKGFEENLIGNGPFKMKGSWVHDDKIVVEKYADFKGVVPKVDGVTWKIYGDQMAAYADLVDNNLDVQTTIPTDALANAPADLGERFQKSENSVFEFIGFPTFLPQYKNPNVRKAISMAINREEIASQIFLGSRTAAKSFVSPVVSGYRENSCGEPCEYNPTKARELYQQNGGPKEIKITYNVDGGHKSWVDATCNQIRASLQVNCIGEQEPKFAVMQDKLQKHQDIGLIRLGWIMDYPLMENYLNPLYGTNGGSNYYGWSSAAFDTLVKEGSKAATPEASIKKWQEAEDILAEEMPVIPLRYGQNVYGYSERVTNVEVDLFSRVNLYELETLA</sequence>
<dbReference type="GO" id="GO:0043190">
    <property type="term" value="C:ATP-binding cassette (ABC) transporter complex"/>
    <property type="evidence" value="ECO:0007669"/>
    <property type="project" value="InterPro"/>
</dbReference>
<dbReference type="Gene3D" id="3.10.105.10">
    <property type="entry name" value="Dipeptide-binding Protein, Domain 3"/>
    <property type="match status" value="1"/>
</dbReference>
<keyword evidence="4" id="KW-1185">Reference proteome</keyword>
<dbReference type="Gene3D" id="3.90.76.10">
    <property type="entry name" value="Dipeptide-binding Protein, Domain 1"/>
    <property type="match status" value="1"/>
</dbReference>
<dbReference type="GO" id="GO:0015833">
    <property type="term" value="P:peptide transport"/>
    <property type="evidence" value="ECO:0007669"/>
    <property type="project" value="TreeGrafter"/>
</dbReference>
<name>A0A1I2IMZ8_9ACTN</name>
<feature type="signal peptide" evidence="1">
    <location>
        <begin position="1"/>
        <end position="25"/>
    </location>
</feature>
<dbReference type="PANTHER" id="PTHR30290:SF83">
    <property type="entry name" value="ABC TRANSPORTER SUBSTRATE-BINDING PROTEIN"/>
    <property type="match status" value="1"/>
</dbReference>
<dbReference type="AlphaFoldDB" id="A0A1I2IMZ8"/>
<dbReference type="PANTHER" id="PTHR30290">
    <property type="entry name" value="PERIPLASMIC BINDING COMPONENT OF ABC TRANSPORTER"/>
    <property type="match status" value="1"/>
</dbReference>
<dbReference type="GO" id="GO:1904680">
    <property type="term" value="F:peptide transmembrane transporter activity"/>
    <property type="evidence" value="ECO:0007669"/>
    <property type="project" value="TreeGrafter"/>
</dbReference>
<evidence type="ECO:0000313" key="4">
    <source>
        <dbReference type="Proteomes" id="UP000199645"/>
    </source>
</evidence>
<evidence type="ECO:0000256" key="1">
    <source>
        <dbReference type="SAM" id="SignalP"/>
    </source>
</evidence>
<organism evidence="3 4">
    <name type="scientific">Actinoplanes philippinensis</name>
    <dbReference type="NCBI Taxonomy" id="35752"/>
    <lineage>
        <taxon>Bacteria</taxon>
        <taxon>Bacillati</taxon>
        <taxon>Actinomycetota</taxon>
        <taxon>Actinomycetes</taxon>
        <taxon>Micromonosporales</taxon>
        <taxon>Micromonosporaceae</taxon>
        <taxon>Actinoplanes</taxon>
    </lineage>
</organism>
<accession>A0A1I2IMZ8</accession>
<feature type="chain" id="PRO_5038813929" evidence="1">
    <location>
        <begin position="26"/>
        <end position="544"/>
    </location>
</feature>
<dbReference type="RefSeq" id="WP_093618679.1">
    <property type="nucleotide sequence ID" value="NZ_BOMT01000055.1"/>
</dbReference>
<dbReference type="PROSITE" id="PS51257">
    <property type="entry name" value="PROKAR_LIPOPROTEIN"/>
    <property type="match status" value="1"/>
</dbReference>
<evidence type="ECO:0000313" key="3">
    <source>
        <dbReference type="EMBL" id="SFF43060.1"/>
    </source>
</evidence>
<dbReference type="EMBL" id="FONV01000010">
    <property type="protein sequence ID" value="SFF43060.1"/>
    <property type="molecule type" value="Genomic_DNA"/>
</dbReference>